<evidence type="ECO:0000313" key="1">
    <source>
        <dbReference type="EMBL" id="MBF1283342.1"/>
    </source>
</evidence>
<name>A0A930DN42_9FIRM</name>
<dbReference type="Proteomes" id="UP000709351">
    <property type="component" value="Unassembled WGS sequence"/>
</dbReference>
<protein>
    <submittedName>
        <fullName evidence="1">Uncharacterized protein</fullName>
    </submittedName>
</protein>
<comment type="caution">
    <text evidence="1">The sequence shown here is derived from an EMBL/GenBank/DDBJ whole genome shotgun (WGS) entry which is preliminary data.</text>
</comment>
<dbReference type="EMBL" id="JABZRD010000097">
    <property type="protein sequence ID" value="MBF1283342.1"/>
    <property type="molecule type" value="Genomic_DNA"/>
</dbReference>
<evidence type="ECO:0000313" key="2">
    <source>
        <dbReference type="Proteomes" id="UP000709351"/>
    </source>
</evidence>
<dbReference type="AlphaFoldDB" id="A0A930DN42"/>
<sequence length="63" mass="7602">MTREEELKELKYREIKSVVDTGERNGIWKKCECPTCNWMMLAYNRLPYCPRCGQRLDWSVLDD</sequence>
<accession>A0A930DN42</accession>
<organism evidence="1 2">
    <name type="scientific">Oribacterium parvum</name>
    <dbReference type="NCBI Taxonomy" id="1501329"/>
    <lineage>
        <taxon>Bacteria</taxon>
        <taxon>Bacillati</taxon>
        <taxon>Bacillota</taxon>
        <taxon>Clostridia</taxon>
        <taxon>Lachnospirales</taxon>
        <taxon>Lachnospiraceae</taxon>
        <taxon>Oribacterium</taxon>
    </lineage>
</organism>
<reference evidence="1" key="1">
    <citation type="submission" date="2020-04" db="EMBL/GenBank/DDBJ databases">
        <title>Deep metagenomics examines the oral microbiome during advanced dental caries in children, revealing novel taxa and co-occurrences with host molecules.</title>
        <authorList>
            <person name="Baker J.L."/>
            <person name="Morton J.T."/>
            <person name="Dinis M."/>
            <person name="Alvarez R."/>
            <person name="Tran N.C."/>
            <person name="Knight R."/>
            <person name="Edlund A."/>
        </authorList>
    </citation>
    <scope>NUCLEOTIDE SEQUENCE</scope>
    <source>
        <strain evidence="1">JCVI_24_bin.2</strain>
    </source>
</reference>
<proteinExistence type="predicted"/>
<gene>
    <name evidence="1" type="ORF">HXM93_02240</name>
</gene>